<protein>
    <submittedName>
        <fullName evidence="3">Uncharacterized protein</fullName>
    </submittedName>
</protein>
<accession>A0A0R1TBR5</accession>
<proteinExistence type="predicted"/>
<keyword evidence="2" id="KW-0812">Transmembrane</keyword>
<dbReference type="EMBL" id="AZFH01000157">
    <property type="protein sequence ID" value="KRL78110.1"/>
    <property type="molecule type" value="Genomic_DNA"/>
</dbReference>
<comment type="caution">
    <text evidence="3">The sequence shown here is derived from an EMBL/GenBank/DDBJ whole genome shotgun (WGS) entry which is preliminary data.</text>
</comment>
<dbReference type="AlphaFoldDB" id="A0A0R1TBR5"/>
<dbReference type="RefSeq" id="WP_023859201.1">
    <property type="nucleotide sequence ID" value="NZ_AZFH01000157.1"/>
</dbReference>
<evidence type="ECO:0000256" key="1">
    <source>
        <dbReference type="SAM" id="MobiDB-lite"/>
    </source>
</evidence>
<feature type="compositionally biased region" description="Polar residues" evidence="1">
    <location>
        <begin position="44"/>
        <end position="58"/>
    </location>
</feature>
<name>A0A0R1TBR5_9LACO</name>
<reference evidence="3 4" key="1">
    <citation type="journal article" date="2015" name="Genome Announc.">
        <title>Expanding the biotechnology potential of lactobacilli through comparative genomics of 213 strains and associated genera.</title>
        <authorList>
            <person name="Sun Z."/>
            <person name="Harris H.M."/>
            <person name="McCann A."/>
            <person name="Guo C."/>
            <person name="Argimon S."/>
            <person name="Zhang W."/>
            <person name="Yang X."/>
            <person name="Jeffery I.B."/>
            <person name="Cooney J.C."/>
            <person name="Kagawa T.F."/>
            <person name="Liu W."/>
            <person name="Song Y."/>
            <person name="Salvetti E."/>
            <person name="Wrobel A."/>
            <person name="Rasinkangas P."/>
            <person name="Parkhill J."/>
            <person name="Rea M.C."/>
            <person name="O'Sullivan O."/>
            <person name="Ritari J."/>
            <person name="Douillard F.P."/>
            <person name="Paul Ross R."/>
            <person name="Yang R."/>
            <person name="Briner A.E."/>
            <person name="Felis G.E."/>
            <person name="de Vos W.M."/>
            <person name="Barrangou R."/>
            <person name="Klaenhammer T.R."/>
            <person name="Caufield P.W."/>
            <person name="Cui Y."/>
            <person name="Zhang H."/>
            <person name="O'Toole P.W."/>
        </authorList>
    </citation>
    <scope>NUCLEOTIDE SEQUENCE [LARGE SCALE GENOMIC DNA]</scope>
    <source>
        <strain evidence="3 4">DSM 15833</strain>
    </source>
</reference>
<evidence type="ECO:0000256" key="2">
    <source>
        <dbReference type="SAM" id="Phobius"/>
    </source>
</evidence>
<dbReference type="Proteomes" id="UP000051048">
    <property type="component" value="Unassembled WGS sequence"/>
</dbReference>
<feature type="transmembrane region" description="Helical" evidence="2">
    <location>
        <begin position="14"/>
        <end position="37"/>
    </location>
</feature>
<keyword evidence="2" id="KW-1133">Transmembrane helix</keyword>
<dbReference type="STRING" id="1423740.FC36_GL001160"/>
<organism evidence="3 4">
    <name type="scientific">Ligilactobacillus equi DSM 15833 = JCM 10991</name>
    <dbReference type="NCBI Taxonomy" id="1423740"/>
    <lineage>
        <taxon>Bacteria</taxon>
        <taxon>Bacillati</taxon>
        <taxon>Bacillota</taxon>
        <taxon>Bacilli</taxon>
        <taxon>Lactobacillales</taxon>
        <taxon>Lactobacillaceae</taxon>
        <taxon>Ligilactobacillus</taxon>
    </lineage>
</organism>
<gene>
    <name evidence="3" type="ORF">FC36_GL001160</name>
</gene>
<evidence type="ECO:0000313" key="3">
    <source>
        <dbReference type="EMBL" id="KRL78110.1"/>
    </source>
</evidence>
<feature type="region of interest" description="Disordered" evidence="1">
    <location>
        <begin position="42"/>
        <end position="61"/>
    </location>
</feature>
<evidence type="ECO:0000313" key="4">
    <source>
        <dbReference type="Proteomes" id="UP000051048"/>
    </source>
</evidence>
<sequence length="152" mass="17312">MKKIKLNPKQKENLFWTFFVVAIIGFSIAMITIATLAPVKNRDNLPNGSSPRQENTIHAKSVSTKKVKTLVATEYDKHFEDIKYHMLKINTIPTTYSFHCGNKWIDVEAKNVTYRYVIPGNNKDSLPKAEVHIDENGYKTAIITLLASEDKD</sequence>
<dbReference type="PATRIC" id="fig|1423740.3.peg.1250"/>
<keyword evidence="2" id="KW-0472">Membrane</keyword>